<evidence type="ECO:0000313" key="2">
    <source>
        <dbReference type="Proteomes" id="UP000215914"/>
    </source>
</evidence>
<gene>
    <name evidence="1" type="ORF">HannXRQ_Chr16g0504061</name>
</gene>
<accession>A0A251RWK3</accession>
<name>A0A251RWK3_HELAN</name>
<protein>
    <submittedName>
        <fullName evidence="1">Uncharacterized protein</fullName>
    </submittedName>
</protein>
<dbReference type="InParanoid" id="A0A251RWK3"/>
<reference evidence="2" key="1">
    <citation type="journal article" date="2017" name="Nature">
        <title>The sunflower genome provides insights into oil metabolism, flowering and Asterid evolution.</title>
        <authorList>
            <person name="Badouin H."/>
            <person name="Gouzy J."/>
            <person name="Grassa C.J."/>
            <person name="Murat F."/>
            <person name="Staton S.E."/>
            <person name="Cottret L."/>
            <person name="Lelandais-Briere C."/>
            <person name="Owens G.L."/>
            <person name="Carrere S."/>
            <person name="Mayjonade B."/>
            <person name="Legrand L."/>
            <person name="Gill N."/>
            <person name="Kane N.C."/>
            <person name="Bowers J.E."/>
            <person name="Hubner S."/>
            <person name="Bellec A."/>
            <person name="Berard A."/>
            <person name="Berges H."/>
            <person name="Blanchet N."/>
            <person name="Boniface M.C."/>
            <person name="Brunel D."/>
            <person name="Catrice O."/>
            <person name="Chaidir N."/>
            <person name="Claudel C."/>
            <person name="Donnadieu C."/>
            <person name="Faraut T."/>
            <person name="Fievet G."/>
            <person name="Helmstetter N."/>
            <person name="King M."/>
            <person name="Knapp S.J."/>
            <person name="Lai Z."/>
            <person name="Le Paslier M.C."/>
            <person name="Lippi Y."/>
            <person name="Lorenzon L."/>
            <person name="Mandel J.R."/>
            <person name="Marage G."/>
            <person name="Marchand G."/>
            <person name="Marquand E."/>
            <person name="Bret-Mestries E."/>
            <person name="Morien E."/>
            <person name="Nambeesan S."/>
            <person name="Nguyen T."/>
            <person name="Pegot-Espagnet P."/>
            <person name="Pouilly N."/>
            <person name="Raftis F."/>
            <person name="Sallet E."/>
            <person name="Schiex T."/>
            <person name="Thomas J."/>
            <person name="Vandecasteele C."/>
            <person name="Vares D."/>
            <person name="Vear F."/>
            <person name="Vautrin S."/>
            <person name="Crespi M."/>
            <person name="Mangin B."/>
            <person name="Burke J.M."/>
            <person name="Salse J."/>
            <person name="Munos S."/>
            <person name="Vincourt P."/>
            <person name="Rieseberg L.H."/>
            <person name="Langlade N.B."/>
        </authorList>
    </citation>
    <scope>NUCLEOTIDE SEQUENCE [LARGE SCALE GENOMIC DNA]</scope>
    <source>
        <strain evidence="2">cv. SF193</strain>
    </source>
</reference>
<dbReference type="AlphaFoldDB" id="A0A251RWK3"/>
<sequence length="89" mass="10269">MEIQTYKRNKLTAKTSVTTKEEDDIVYQSFELHPKTKNNKPEAKHGLCLPGMGPCPTKYSMKKTTNRYRQGSRAVVNSYICKSWIVEQI</sequence>
<dbReference type="EMBL" id="CM007905">
    <property type="protein sequence ID" value="OTF90847.1"/>
    <property type="molecule type" value="Genomic_DNA"/>
</dbReference>
<evidence type="ECO:0000313" key="1">
    <source>
        <dbReference type="EMBL" id="OTF90847.1"/>
    </source>
</evidence>
<keyword evidence="2" id="KW-1185">Reference proteome</keyword>
<organism evidence="1 2">
    <name type="scientific">Helianthus annuus</name>
    <name type="common">Common sunflower</name>
    <dbReference type="NCBI Taxonomy" id="4232"/>
    <lineage>
        <taxon>Eukaryota</taxon>
        <taxon>Viridiplantae</taxon>
        <taxon>Streptophyta</taxon>
        <taxon>Embryophyta</taxon>
        <taxon>Tracheophyta</taxon>
        <taxon>Spermatophyta</taxon>
        <taxon>Magnoliopsida</taxon>
        <taxon>eudicotyledons</taxon>
        <taxon>Gunneridae</taxon>
        <taxon>Pentapetalae</taxon>
        <taxon>asterids</taxon>
        <taxon>campanulids</taxon>
        <taxon>Asterales</taxon>
        <taxon>Asteraceae</taxon>
        <taxon>Asteroideae</taxon>
        <taxon>Heliantheae alliance</taxon>
        <taxon>Heliantheae</taxon>
        <taxon>Helianthus</taxon>
    </lineage>
</organism>
<dbReference type="Proteomes" id="UP000215914">
    <property type="component" value="Chromosome 16"/>
</dbReference>
<proteinExistence type="predicted"/>